<proteinExistence type="inferred from homology"/>
<dbReference type="InterPro" id="IPR051419">
    <property type="entry name" value="Lys/N-term_MeTrsfase_sf"/>
</dbReference>
<feature type="transmembrane region" description="Helical" evidence="4">
    <location>
        <begin position="189"/>
        <end position="217"/>
    </location>
</feature>
<dbReference type="PANTHER" id="PTHR12176">
    <property type="entry name" value="SAM-DEPENDENT METHYLTRANSFERASE SUPERFAMILY PROTEIN"/>
    <property type="match status" value="1"/>
</dbReference>
<gene>
    <name evidence="6" type="ORF">FNK824_LOCUS2399</name>
</gene>
<feature type="transmembrane region" description="Helical" evidence="4">
    <location>
        <begin position="147"/>
        <end position="168"/>
    </location>
</feature>
<evidence type="ECO:0000259" key="5">
    <source>
        <dbReference type="Pfam" id="PF08241"/>
    </source>
</evidence>
<dbReference type="GO" id="GO:0008757">
    <property type="term" value="F:S-adenosylmethionine-dependent methyltransferase activity"/>
    <property type="evidence" value="ECO:0007669"/>
    <property type="project" value="InterPro"/>
</dbReference>
<dbReference type="InterPro" id="IPR029063">
    <property type="entry name" value="SAM-dependent_MTases_sf"/>
</dbReference>
<dbReference type="EMBL" id="CAJOBE010000144">
    <property type="protein sequence ID" value="CAF3580406.1"/>
    <property type="molecule type" value="Genomic_DNA"/>
</dbReference>
<feature type="domain" description="Methyltransferase type 11" evidence="5">
    <location>
        <begin position="344"/>
        <end position="416"/>
    </location>
</feature>
<feature type="transmembrane region" description="Helical" evidence="4">
    <location>
        <begin position="251"/>
        <end position="271"/>
    </location>
</feature>
<feature type="transmembrane region" description="Helical" evidence="4">
    <location>
        <begin position="21"/>
        <end position="42"/>
    </location>
</feature>
<evidence type="ECO:0000313" key="6">
    <source>
        <dbReference type="EMBL" id="CAF3580406.1"/>
    </source>
</evidence>
<evidence type="ECO:0000256" key="3">
    <source>
        <dbReference type="ARBA" id="ARBA00022679"/>
    </source>
</evidence>
<dbReference type="Proteomes" id="UP000663874">
    <property type="component" value="Unassembled WGS sequence"/>
</dbReference>
<name>A0A818M731_9BILA</name>
<comment type="similarity">
    <text evidence="1">Belongs to the methyltransferase superfamily.</text>
</comment>
<organism evidence="6 7">
    <name type="scientific">Rotaria sordida</name>
    <dbReference type="NCBI Taxonomy" id="392033"/>
    <lineage>
        <taxon>Eukaryota</taxon>
        <taxon>Metazoa</taxon>
        <taxon>Spiralia</taxon>
        <taxon>Gnathifera</taxon>
        <taxon>Rotifera</taxon>
        <taxon>Eurotatoria</taxon>
        <taxon>Bdelloidea</taxon>
        <taxon>Philodinida</taxon>
        <taxon>Philodinidae</taxon>
        <taxon>Rotaria</taxon>
    </lineage>
</organism>
<comment type="caution">
    <text evidence="6">The sequence shown here is derived from an EMBL/GenBank/DDBJ whole genome shotgun (WGS) entry which is preliminary data.</text>
</comment>
<keyword evidence="2" id="KW-0489">Methyltransferase</keyword>
<feature type="transmembrane region" description="Helical" evidence="4">
    <location>
        <begin position="277"/>
        <end position="299"/>
    </location>
</feature>
<keyword evidence="4" id="KW-0472">Membrane</keyword>
<dbReference type="InterPro" id="IPR013216">
    <property type="entry name" value="Methyltransf_11"/>
</dbReference>
<keyword evidence="3" id="KW-0808">Transferase</keyword>
<feature type="transmembrane region" description="Helical" evidence="4">
    <location>
        <begin position="223"/>
        <end position="242"/>
    </location>
</feature>
<reference evidence="6" key="1">
    <citation type="submission" date="2021-02" db="EMBL/GenBank/DDBJ databases">
        <authorList>
            <person name="Nowell W R."/>
        </authorList>
    </citation>
    <scope>NUCLEOTIDE SEQUENCE</scope>
</reference>
<keyword evidence="4" id="KW-0812">Transmembrane</keyword>
<protein>
    <recommendedName>
        <fullName evidence="5">Methyltransferase type 11 domain-containing protein</fullName>
    </recommendedName>
</protein>
<dbReference type="SUPFAM" id="SSF53335">
    <property type="entry name" value="S-adenosyl-L-methionine-dependent methyltransferases"/>
    <property type="match status" value="1"/>
</dbReference>
<evidence type="ECO:0000256" key="2">
    <source>
        <dbReference type="ARBA" id="ARBA00022603"/>
    </source>
</evidence>
<evidence type="ECO:0000256" key="1">
    <source>
        <dbReference type="ARBA" id="ARBA00008361"/>
    </source>
</evidence>
<accession>A0A818M731</accession>
<sequence>MEVAVVENEPRLPINTYEHDWIHIIYMITSTICFVIAVYQRISIDFFYASYTNTYVHVPSLNQYPTDLTASSTSISCIWYLVFIWQTMWIIYSFICIFRRTSFGYYFYQYPCAMNRWCFFYTASALLLYIPQLAAGANNTYDVSISIFRYIGTLINVFIVVVIVHNALQDNMRDYFRDKYFLDVWLTRLLYQNGLAIWASILFYESCLSITIGLIYSNNDYSTASNIGGFILLIGLIMIFFFENCGFNNSIAFILSHWFIFLWLLIDINFLSNNKLSESFCAIILLPTIEFLIFIYIVMDDLSKQSYWNKRFLIEDSYEWFGDCLRLYPILDLYLKSSPSFILLHLGCGSSSLAEEMYNRHYCHLILNVDYSFCILDKRRSIKKNECLIDWFALDIRAMPLRSEYFDTIIEKGTLDVFFIGHEHCLWNPSEELKEKIDLILTQISQCLRSDSGRFISISFQQPHFRRPFLAKQKYQWSIQVHSISDGNESMEYFVYVMTKGEQMNEEDRLLEEGKSTKWTWINKQESLRQITTYYVDEQDDQYLLNINIEDNE</sequence>
<keyword evidence="4" id="KW-1133">Transmembrane helix</keyword>
<dbReference type="AlphaFoldDB" id="A0A818M731"/>
<dbReference type="PANTHER" id="PTHR12176:SF80">
    <property type="entry name" value="EEF1A LYSINE METHYLTRANSFERASE 4"/>
    <property type="match status" value="1"/>
</dbReference>
<feature type="transmembrane region" description="Helical" evidence="4">
    <location>
        <begin position="78"/>
        <end position="98"/>
    </location>
</feature>
<evidence type="ECO:0000313" key="7">
    <source>
        <dbReference type="Proteomes" id="UP000663874"/>
    </source>
</evidence>
<dbReference type="GO" id="GO:0032259">
    <property type="term" value="P:methylation"/>
    <property type="evidence" value="ECO:0007669"/>
    <property type="project" value="UniProtKB-KW"/>
</dbReference>
<feature type="transmembrane region" description="Helical" evidence="4">
    <location>
        <begin position="118"/>
        <end position="135"/>
    </location>
</feature>
<dbReference type="Gene3D" id="3.40.50.150">
    <property type="entry name" value="Vaccinia Virus protein VP39"/>
    <property type="match status" value="1"/>
</dbReference>
<dbReference type="Pfam" id="PF08241">
    <property type="entry name" value="Methyltransf_11"/>
    <property type="match status" value="1"/>
</dbReference>
<evidence type="ECO:0000256" key="4">
    <source>
        <dbReference type="SAM" id="Phobius"/>
    </source>
</evidence>